<dbReference type="OrthoDB" id="4388755at2759"/>
<dbReference type="Proteomes" id="UP000316270">
    <property type="component" value="Chromosome 11"/>
</dbReference>
<protein>
    <submittedName>
        <fullName evidence="2">Uncharacterized protein</fullName>
    </submittedName>
</protein>
<reference evidence="2 3" key="1">
    <citation type="submission" date="2019-07" db="EMBL/GenBank/DDBJ databases">
        <title>Finished genome of Venturia effusa.</title>
        <authorList>
            <person name="Young C.A."/>
            <person name="Cox M.P."/>
            <person name="Ganley A.R.D."/>
            <person name="David W.J."/>
        </authorList>
    </citation>
    <scope>NUCLEOTIDE SEQUENCE [LARGE SCALE GENOMIC DNA]</scope>
    <source>
        <strain evidence="3">albino</strain>
    </source>
</reference>
<feature type="region of interest" description="Disordered" evidence="1">
    <location>
        <begin position="1"/>
        <end position="23"/>
    </location>
</feature>
<organism evidence="2 3">
    <name type="scientific">Venturia effusa</name>
    <dbReference type="NCBI Taxonomy" id="50376"/>
    <lineage>
        <taxon>Eukaryota</taxon>
        <taxon>Fungi</taxon>
        <taxon>Dikarya</taxon>
        <taxon>Ascomycota</taxon>
        <taxon>Pezizomycotina</taxon>
        <taxon>Dothideomycetes</taxon>
        <taxon>Pleosporomycetidae</taxon>
        <taxon>Venturiales</taxon>
        <taxon>Venturiaceae</taxon>
        <taxon>Venturia</taxon>
    </lineage>
</organism>
<accession>A0A517LG72</accession>
<dbReference type="EMBL" id="CP042195">
    <property type="protein sequence ID" value="QDS74634.1"/>
    <property type="molecule type" value="Genomic_DNA"/>
</dbReference>
<dbReference type="AlphaFoldDB" id="A0A517LG72"/>
<evidence type="ECO:0000256" key="1">
    <source>
        <dbReference type="SAM" id="MobiDB-lite"/>
    </source>
</evidence>
<evidence type="ECO:0000313" key="3">
    <source>
        <dbReference type="Proteomes" id="UP000316270"/>
    </source>
</evidence>
<keyword evidence="3" id="KW-1185">Reference proteome</keyword>
<sequence>MHIGPATTFPVPPTTPAWNQWRTRRTGQDELLVLGSAIRGGEKRKGGKVERWMHDLMDEENDVSATFGEDDLLASLASDVHEEGEAKCCNVICKVDGVNNEGFSQIAYLGAPGAASTARVATRP</sequence>
<proteinExistence type="predicted"/>
<evidence type="ECO:0000313" key="2">
    <source>
        <dbReference type="EMBL" id="QDS74634.1"/>
    </source>
</evidence>
<gene>
    <name evidence="2" type="ORF">FKW77_009149</name>
</gene>
<name>A0A517LG72_9PEZI</name>